<evidence type="ECO:0000256" key="1">
    <source>
        <dbReference type="SAM" id="SignalP"/>
    </source>
</evidence>
<dbReference type="OrthoDB" id="669798at2"/>
<name>A0A1M5I7W2_9BACT</name>
<dbReference type="SUPFAM" id="SSF160574">
    <property type="entry name" value="BT0923-like"/>
    <property type="match status" value="1"/>
</dbReference>
<dbReference type="STRING" id="1302690.BUE76_15925"/>
<reference evidence="2 3" key="1">
    <citation type="submission" date="2016-11" db="EMBL/GenBank/DDBJ databases">
        <authorList>
            <person name="Jaros S."/>
            <person name="Januszkiewicz K."/>
            <person name="Wedrychowicz H."/>
        </authorList>
    </citation>
    <scope>NUCLEOTIDE SEQUENCE [LARGE SCALE GENOMIC DNA]</scope>
    <source>
        <strain evidence="2 3">DSM 26897</strain>
    </source>
</reference>
<keyword evidence="3" id="KW-1185">Reference proteome</keyword>
<evidence type="ECO:0000313" key="3">
    <source>
        <dbReference type="Proteomes" id="UP000184368"/>
    </source>
</evidence>
<keyword evidence="1" id="KW-0732">Signal</keyword>
<evidence type="ECO:0000313" key="2">
    <source>
        <dbReference type="EMBL" id="SHG24346.1"/>
    </source>
</evidence>
<dbReference type="EMBL" id="FQUO01000022">
    <property type="protein sequence ID" value="SHG24346.1"/>
    <property type="molecule type" value="Genomic_DNA"/>
</dbReference>
<feature type="signal peptide" evidence="1">
    <location>
        <begin position="1"/>
        <end position="25"/>
    </location>
</feature>
<accession>A0A1M5I7W2</accession>
<gene>
    <name evidence="2" type="ORF">SAMN05444008_12241</name>
</gene>
<proteinExistence type="predicted"/>
<feature type="chain" id="PRO_5012635349" description="DUF4136 domain-containing protein" evidence="1">
    <location>
        <begin position="26"/>
        <end position="202"/>
    </location>
</feature>
<protein>
    <recommendedName>
        <fullName evidence="4">DUF4136 domain-containing protein</fullName>
    </recommendedName>
</protein>
<evidence type="ECO:0008006" key="4">
    <source>
        <dbReference type="Google" id="ProtNLM"/>
    </source>
</evidence>
<sequence>MKNYLLSTLFSAAAALLLNPTSIHAQSDQPVALATTAAISGIQENSEGNKESGATVSKGNFLPINEVSAKAVRSLNYTYKNASTANWSALKGAYLAEFDLAGRKSKALFARNGYMIYGICYGSEKDLPKEERQVLKSNYVDYEITSVAEVQAENKIYWICTLQDKDNIVVTRSQNGELEELEHMVKRMEPKGKKGKVIIPKQ</sequence>
<dbReference type="Proteomes" id="UP000184368">
    <property type="component" value="Unassembled WGS sequence"/>
</dbReference>
<dbReference type="Gene3D" id="3.10.450.360">
    <property type="match status" value="1"/>
</dbReference>
<dbReference type="RefSeq" id="WP_073047879.1">
    <property type="nucleotide sequence ID" value="NZ_FQUO01000022.1"/>
</dbReference>
<dbReference type="AlphaFoldDB" id="A0A1M5I7W2"/>
<organism evidence="2 3">
    <name type="scientific">Cnuella takakiae</name>
    <dbReference type="NCBI Taxonomy" id="1302690"/>
    <lineage>
        <taxon>Bacteria</taxon>
        <taxon>Pseudomonadati</taxon>
        <taxon>Bacteroidota</taxon>
        <taxon>Chitinophagia</taxon>
        <taxon>Chitinophagales</taxon>
        <taxon>Chitinophagaceae</taxon>
        <taxon>Cnuella</taxon>
    </lineage>
</organism>